<gene>
    <name evidence="12" type="primary">ITS2</name>
    <name evidence="12" type="ORF">BN7_570a</name>
</gene>
<keyword evidence="7 9" id="KW-0030">Aminoacyl-tRNA synthetase</keyword>
<evidence type="ECO:0000256" key="2">
    <source>
        <dbReference type="ARBA" id="ARBA00013165"/>
    </source>
</evidence>
<dbReference type="eggNOG" id="KOG0433">
    <property type="taxonomic scope" value="Eukaryota"/>
</dbReference>
<protein>
    <recommendedName>
        <fullName evidence="2">isoleucine--tRNA ligase</fullName>
        <ecNumber evidence="2">6.1.1.5</ecNumber>
    </recommendedName>
    <alternativeName>
        <fullName evidence="8">Isoleucyl-tRNA synthetase</fullName>
    </alternativeName>
</protein>
<reference evidence="12 13" key="1">
    <citation type="journal article" date="2012" name="Eukaryot. Cell">
        <title>Draft genome sequence of Wickerhamomyces ciferrii NRRL Y-1031 F-60-10.</title>
        <authorList>
            <person name="Schneider J."/>
            <person name="Andrea H."/>
            <person name="Blom J."/>
            <person name="Jaenicke S."/>
            <person name="Ruckert C."/>
            <person name="Schorsch C."/>
            <person name="Szczepanowski R."/>
            <person name="Farwick M."/>
            <person name="Goesmann A."/>
            <person name="Puhler A."/>
            <person name="Schaffer S."/>
            <person name="Tauch A."/>
            <person name="Kohler T."/>
            <person name="Brinkrolf K."/>
        </authorList>
    </citation>
    <scope>NUCLEOTIDE SEQUENCE [LARGE SCALE GENOMIC DNA]</scope>
    <source>
        <strain evidence="13">ATCC 14091 / BCRC 22168 / CBS 111 / JCM 3599 / NBRC 0793 / NRRL Y-1031 F-60-10</strain>
    </source>
</reference>
<evidence type="ECO:0000259" key="11">
    <source>
        <dbReference type="Pfam" id="PF08264"/>
    </source>
</evidence>
<organism evidence="12 13">
    <name type="scientific">Wickerhamomyces ciferrii (strain ATCC 14091 / BCRC 22168 / CBS 111 / JCM 3599 / NBRC 0793 / NRRL Y-1031 F-60-10)</name>
    <name type="common">Yeast</name>
    <name type="synonym">Pichia ciferrii</name>
    <dbReference type="NCBI Taxonomy" id="1206466"/>
    <lineage>
        <taxon>Eukaryota</taxon>
        <taxon>Fungi</taxon>
        <taxon>Dikarya</taxon>
        <taxon>Ascomycota</taxon>
        <taxon>Saccharomycotina</taxon>
        <taxon>Saccharomycetes</taxon>
        <taxon>Phaffomycetales</taxon>
        <taxon>Wickerhamomycetaceae</taxon>
        <taxon>Wickerhamomyces</taxon>
    </lineage>
</organism>
<dbReference type="InterPro" id="IPR013155">
    <property type="entry name" value="M/V/L/I-tRNA-synth_anticd-bd"/>
</dbReference>
<keyword evidence="6 9" id="KW-0648">Protein biosynthesis</keyword>
<accession>K0KIP1</accession>
<dbReference type="NCBIfam" id="TIGR00392">
    <property type="entry name" value="ileS"/>
    <property type="match status" value="1"/>
</dbReference>
<proteinExistence type="inferred from homology"/>
<name>K0KIP1_WICCF</name>
<dbReference type="InterPro" id="IPR014729">
    <property type="entry name" value="Rossmann-like_a/b/a_fold"/>
</dbReference>
<dbReference type="PANTHER" id="PTHR42765">
    <property type="entry name" value="SOLEUCYL-TRNA SYNTHETASE"/>
    <property type="match status" value="1"/>
</dbReference>
<dbReference type="CDD" id="cd00818">
    <property type="entry name" value="IleRS_core"/>
    <property type="match status" value="1"/>
</dbReference>
<dbReference type="InterPro" id="IPR002300">
    <property type="entry name" value="aa-tRNA-synth_Ia"/>
</dbReference>
<keyword evidence="4 9" id="KW-0547">Nucleotide-binding</keyword>
<dbReference type="InterPro" id="IPR033708">
    <property type="entry name" value="Anticodon_Ile_BEm"/>
</dbReference>
<dbReference type="Proteomes" id="UP000009328">
    <property type="component" value="Unassembled WGS sequence"/>
</dbReference>
<dbReference type="PROSITE" id="PS00178">
    <property type="entry name" value="AA_TRNA_LIGASE_I"/>
    <property type="match status" value="1"/>
</dbReference>
<dbReference type="Pfam" id="PF00133">
    <property type="entry name" value="tRNA-synt_1"/>
    <property type="match status" value="1"/>
</dbReference>
<dbReference type="EMBL" id="CAIF01000011">
    <property type="protein sequence ID" value="CCH41033.1"/>
    <property type="molecule type" value="Genomic_DNA"/>
</dbReference>
<evidence type="ECO:0000256" key="8">
    <source>
        <dbReference type="ARBA" id="ARBA00032665"/>
    </source>
</evidence>
<dbReference type="GO" id="GO:0004822">
    <property type="term" value="F:isoleucine-tRNA ligase activity"/>
    <property type="evidence" value="ECO:0007669"/>
    <property type="project" value="UniProtKB-EC"/>
</dbReference>
<feature type="domain" description="Methionyl/Valyl/Leucyl/Isoleucyl-tRNA synthetase anticodon-binding" evidence="11">
    <location>
        <begin position="728"/>
        <end position="886"/>
    </location>
</feature>
<dbReference type="HOGENOM" id="CLU_001493_7_2_1"/>
<dbReference type="InterPro" id="IPR001412">
    <property type="entry name" value="aa-tRNA-synth_I_CS"/>
</dbReference>
<evidence type="ECO:0000256" key="6">
    <source>
        <dbReference type="ARBA" id="ARBA00022917"/>
    </source>
</evidence>
<dbReference type="Gene3D" id="1.10.730.20">
    <property type="match status" value="1"/>
</dbReference>
<keyword evidence="3 9" id="KW-0436">Ligase</keyword>
<dbReference type="InParanoid" id="K0KIP1"/>
<dbReference type="GO" id="GO:0005524">
    <property type="term" value="F:ATP binding"/>
    <property type="evidence" value="ECO:0007669"/>
    <property type="project" value="UniProtKB-KW"/>
</dbReference>
<evidence type="ECO:0000313" key="12">
    <source>
        <dbReference type="EMBL" id="CCH41033.1"/>
    </source>
</evidence>
<dbReference type="FunCoup" id="K0KIP1">
    <property type="interactions" value="764"/>
</dbReference>
<dbReference type="GO" id="GO:0002161">
    <property type="term" value="F:aminoacyl-tRNA deacylase activity"/>
    <property type="evidence" value="ECO:0007669"/>
    <property type="project" value="InterPro"/>
</dbReference>
<dbReference type="PANTHER" id="PTHR42765:SF1">
    <property type="entry name" value="ISOLEUCINE--TRNA LIGASE, MITOCHONDRIAL"/>
    <property type="match status" value="1"/>
</dbReference>
<dbReference type="GO" id="GO:0006428">
    <property type="term" value="P:isoleucyl-tRNA aminoacylation"/>
    <property type="evidence" value="ECO:0007669"/>
    <property type="project" value="InterPro"/>
</dbReference>
<sequence length="974" mass="111348">MSKLVSSAQKAHLKELAHKYAHTLKLPVTDFPKRSNHDLNIKDLIPRSSQILYKDQLNKKPVDKDVFILHDGPPYANGDIHIGHAMNKILKDFINRYNLIQGKQIYYKPGWDCHGLPIELKALETIAKKTKKDPSMTLSVQEVRKIARDHATKTISSQLESFKEFAILTDFQHNYKTLNHNFEINQLKIFQKMLEKNLITRQKKPVFWGCETHTALAEGELEYNDQHRSVAAYLNFPLLETTPELQKIIDENGLQNVHALIWTSTPWTIASNKAISINENLEYTFVQTDDSKTLIIADSLSSNILGMKLGMKPTDIKFPGSILSNSKYLHPISNETNPIIHGDHVIDSAGTGLVHTAPGHGNEDYFACLKHGIEAFSPVDQFGKYTNELPKGFETLIGKRVLGEGGKLIWNLFYDKDMVFSKQDDYIHSYPYDWRSKKPIIIRATPQWFANVGKIKDDAKDSLDDVKFVPENGKNRLSAFINNRNEWCISRQRSWGVPIPALYSKSNENVVLLDDVTITHIINKIDELGTDAWFEEESNVSRWLPDSMKDKGDEYYKGKDTMDVWFDSGSSWTEIQDFLQKNGIERDTLADVYLEGSDQHRGWFQSSLLTKIATSDSSRPNAPYKQIVTHGFTLDEKGQKMSKSIGNTISPHDVIKGGNKLPASGVDGLRLWVAQSDYTGDVLVGPTILKHVGVQLKRIRNAFTFMLGNLKDFEKSDSVNYKDLKKIDKYALSKLYDLEKEVNQHYKDLNFNRVTQTIYHHMKTELNAKYFDIIKDRLYADDPNGISRRSAQTVISQILQTYLSILSPLSPVLTQQVWDYSPNWLQDSNNSPFNKGWFKIDEKFHNTEIVDEFANVWLIHNEVNQLMENGRKNDNFGSSLETDIIINGDGKIIEALKQHSDELADYFVVSHVHFQKDVTKDEWSYSNTVNIENESISISVNPSSKAKCPRCWVYSSESVEELCKRCDDVLHEHS</sequence>
<dbReference type="EC" id="6.1.1.5" evidence="2"/>
<dbReference type="InterPro" id="IPR023585">
    <property type="entry name" value="Ile-tRNA-ligase_type1"/>
</dbReference>
<dbReference type="Gene3D" id="3.90.740.10">
    <property type="entry name" value="Valyl/Leucyl/Isoleucyl-tRNA synthetase, editing domain"/>
    <property type="match status" value="1"/>
</dbReference>
<dbReference type="InterPro" id="IPR009008">
    <property type="entry name" value="Val/Leu/Ile-tRNA-synth_edit"/>
</dbReference>
<dbReference type="GO" id="GO:0000049">
    <property type="term" value="F:tRNA binding"/>
    <property type="evidence" value="ECO:0007669"/>
    <property type="project" value="InterPro"/>
</dbReference>
<evidence type="ECO:0000313" key="13">
    <source>
        <dbReference type="Proteomes" id="UP000009328"/>
    </source>
</evidence>
<dbReference type="InterPro" id="IPR009080">
    <property type="entry name" value="tRNAsynth_Ia_anticodon-bd"/>
</dbReference>
<evidence type="ECO:0000256" key="7">
    <source>
        <dbReference type="ARBA" id="ARBA00023146"/>
    </source>
</evidence>
<dbReference type="SUPFAM" id="SSF52374">
    <property type="entry name" value="Nucleotidylyl transferase"/>
    <property type="match status" value="1"/>
</dbReference>
<dbReference type="CDD" id="cd07960">
    <property type="entry name" value="Anticodon_Ia_Ile_BEm"/>
    <property type="match status" value="1"/>
</dbReference>
<feature type="domain" description="Aminoacyl-tRNA synthetase class Ia" evidence="10">
    <location>
        <begin position="52"/>
        <end position="682"/>
    </location>
</feature>
<dbReference type="InterPro" id="IPR002301">
    <property type="entry name" value="Ile-tRNA-ligase"/>
</dbReference>
<dbReference type="GO" id="GO:0005739">
    <property type="term" value="C:mitochondrion"/>
    <property type="evidence" value="ECO:0007669"/>
    <property type="project" value="TreeGrafter"/>
</dbReference>
<dbReference type="InterPro" id="IPR050081">
    <property type="entry name" value="Ile-tRNA_ligase"/>
</dbReference>
<evidence type="ECO:0000256" key="3">
    <source>
        <dbReference type="ARBA" id="ARBA00022598"/>
    </source>
</evidence>
<dbReference type="PRINTS" id="PR00984">
    <property type="entry name" value="TRNASYNTHILE"/>
</dbReference>
<keyword evidence="13" id="KW-1185">Reference proteome</keyword>
<comment type="caution">
    <text evidence="12">The sequence shown here is derived from an EMBL/GenBank/DDBJ whole genome shotgun (WGS) entry which is preliminary data.</text>
</comment>
<dbReference type="GO" id="GO:0032543">
    <property type="term" value="P:mitochondrial translation"/>
    <property type="evidence" value="ECO:0007669"/>
    <property type="project" value="TreeGrafter"/>
</dbReference>
<dbReference type="Gene3D" id="3.40.50.620">
    <property type="entry name" value="HUPs"/>
    <property type="match status" value="2"/>
</dbReference>
<evidence type="ECO:0000256" key="9">
    <source>
        <dbReference type="RuleBase" id="RU363035"/>
    </source>
</evidence>
<keyword evidence="5 9" id="KW-0067">ATP-binding</keyword>
<dbReference type="Pfam" id="PF08264">
    <property type="entry name" value="Anticodon_1"/>
    <property type="match status" value="1"/>
</dbReference>
<evidence type="ECO:0000256" key="5">
    <source>
        <dbReference type="ARBA" id="ARBA00022840"/>
    </source>
</evidence>
<dbReference type="HAMAP" id="MF_02002">
    <property type="entry name" value="Ile_tRNA_synth_type1"/>
    <property type="match status" value="1"/>
</dbReference>
<evidence type="ECO:0000256" key="4">
    <source>
        <dbReference type="ARBA" id="ARBA00022741"/>
    </source>
</evidence>
<dbReference type="AlphaFoldDB" id="K0KIP1"/>
<evidence type="ECO:0000259" key="10">
    <source>
        <dbReference type="Pfam" id="PF00133"/>
    </source>
</evidence>
<comment type="similarity">
    <text evidence="1 9">Belongs to the class-I aminoacyl-tRNA synthetase family.</text>
</comment>
<dbReference type="SUPFAM" id="SSF47323">
    <property type="entry name" value="Anticodon-binding domain of a subclass of class I aminoacyl-tRNA synthetases"/>
    <property type="match status" value="1"/>
</dbReference>
<evidence type="ECO:0000256" key="1">
    <source>
        <dbReference type="ARBA" id="ARBA00005594"/>
    </source>
</evidence>
<dbReference type="STRING" id="1206466.K0KIP1"/>
<dbReference type="SUPFAM" id="SSF50677">
    <property type="entry name" value="ValRS/IleRS/LeuRS editing domain"/>
    <property type="match status" value="1"/>
</dbReference>